<dbReference type="GO" id="GO:1990116">
    <property type="term" value="P:ribosome-associated ubiquitin-dependent protein catabolic process"/>
    <property type="evidence" value="ECO:0007669"/>
    <property type="project" value="TreeGrafter"/>
</dbReference>
<accession>A0AA38H480</accession>
<feature type="compositionally biased region" description="Acidic residues" evidence="1">
    <location>
        <begin position="29"/>
        <end position="48"/>
    </location>
</feature>
<evidence type="ECO:0000313" key="3">
    <source>
        <dbReference type="Proteomes" id="UP001164286"/>
    </source>
</evidence>
<feature type="compositionally biased region" description="Basic and acidic residues" evidence="1">
    <location>
        <begin position="9"/>
        <end position="23"/>
    </location>
</feature>
<organism evidence="2 3">
    <name type="scientific">Dioszegia hungarica</name>
    <dbReference type="NCBI Taxonomy" id="4972"/>
    <lineage>
        <taxon>Eukaryota</taxon>
        <taxon>Fungi</taxon>
        <taxon>Dikarya</taxon>
        <taxon>Basidiomycota</taxon>
        <taxon>Agaricomycotina</taxon>
        <taxon>Tremellomycetes</taxon>
        <taxon>Tremellales</taxon>
        <taxon>Bulleribasidiaceae</taxon>
        <taxon>Dioszegia</taxon>
    </lineage>
</organism>
<dbReference type="PANTHER" id="PTHR22684">
    <property type="entry name" value="NULP1-RELATED"/>
    <property type="match status" value="1"/>
</dbReference>
<feature type="compositionally biased region" description="Gly residues" evidence="1">
    <location>
        <begin position="693"/>
        <end position="705"/>
    </location>
</feature>
<reference evidence="2" key="1">
    <citation type="journal article" date="2022" name="G3 (Bethesda)">
        <title>High quality genome of the basidiomycete yeast Dioszegia hungarica PDD-24b-2 isolated from cloud water.</title>
        <authorList>
            <person name="Jarrige D."/>
            <person name="Haridas S."/>
            <person name="Bleykasten-Grosshans C."/>
            <person name="Joly M."/>
            <person name="Nadalig T."/>
            <person name="Sancelme M."/>
            <person name="Vuilleumier S."/>
            <person name="Grigoriev I.V."/>
            <person name="Amato P."/>
            <person name="Bringel F."/>
        </authorList>
    </citation>
    <scope>NUCLEOTIDE SEQUENCE</scope>
    <source>
        <strain evidence="2">PDD-24b-2</strain>
    </source>
</reference>
<gene>
    <name evidence="2" type="ORF">MKK02DRAFT_17197</name>
</gene>
<dbReference type="Proteomes" id="UP001164286">
    <property type="component" value="Unassembled WGS sequence"/>
</dbReference>
<proteinExistence type="predicted"/>
<comment type="caution">
    <text evidence="2">The sequence shown here is derived from an EMBL/GenBank/DDBJ whole genome shotgun (WGS) entry which is preliminary data.</text>
</comment>
<sequence>MSKRLNKRQQREQEELEQLRAVEKAAVQPEEEEEEEEIEEVSVEEEQVDSAQAVPSAEPVNAFAAVKEEDIDDEPEEEEETAAPSTKKVSTPTPSGKAKSKKGGKAQPVDDGMDEVDRALAELNMKAGSSSSGIAPAPTAAATATSSKALAFRQLLSVDPKNLDADAELKRFFGSKVISSSAAGSSKSHRATASTKLRYTISKPKPTYPPATSLQGLGMRELTEQEVEDVYASRLEDWRDTAEKWFTFEHAGVWRETTRQFLGATQSHDPNQLMALLQVYPWHVDTLLQMSEVYRLQSDIGAASEYAERALYALDRCLSPAFNVSSGACRLDFNAVENRPMFLATHRIIAYLGRRGCWVTAFNFAKLLFSLDPMNDPHGAAFWLDFLAIKSGNYEWILSMFEEHSEQMPVAVFQGYPGMAFAYALACRAREDAQKNKDRTASDQALREAVLAFPQAIIPIANKIGASIPDSVHSNSLTEIQAGYFKDETCAVHLLSHIYASRSEALWKEAPLISWFTKIVTSSLPDLQRPDAIASRQDVLRLIHTPRDPFDERQSIPLFMCRHVVCSESTSFAGFLPPVIRNMSISAFDPIPPSALTSSYNHAYFGMVQASSRRRGPRAAGVGQEGGGDRGMIEAFMGHVYTAMEANPAGWRQQLADTLRAMLRQAEPGGEGLDEAHEQELQMMLQLADRVAGQGGEGEGEGGMPGAFPGAPE</sequence>
<feature type="region of interest" description="Disordered" evidence="1">
    <location>
        <begin position="1"/>
        <end position="115"/>
    </location>
</feature>
<dbReference type="GO" id="GO:1990112">
    <property type="term" value="C:RQC complex"/>
    <property type="evidence" value="ECO:0007669"/>
    <property type="project" value="TreeGrafter"/>
</dbReference>
<protein>
    <submittedName>
        <fullName evidence="2">Cytoplasm protein</fullName>
    </submittedName>
</protein>
<dbReference type="Pfam" id="PF04910">
    <property type="entry name" value="Tcf25"/>
    <property type="match status" value="1"/>
</dbReference>
<name>A0AA38H480_9TREE</name>
<dbReference type="AlphaFoldDB" id="A0AA38H480"/>
<evidence type="ECO:0000256" key="1">
    <source>
        <dbReference type="SAM" id="MobiDB-lite"/>
    </source>
</evidence>
<dbReference type="InterPro" id="IPR006994">
    <property type="entry name" value="TCF25/Rqc1"/>
</dbReference>
<feature type="compositionally biased region" description="Acidic residues" evidence="1">
    <location>
        <begin position="69"/>
        <end position="81"/>
    </location>
</feature>
<dbReference type="GO" id="GO:0072344">
    <property type="term" value="P:rescue of stalled ribosome"/>
    <property type="evidence" value="ECO:0007669"/>
    <property type="project" value="TreeGrafter"/>
</dbReference>
<dbReference type="EMBL" id="JAKWFO010000008">
    <property type="protein sequence ID" value="KAI9633517.1"/>
    <property type="molecule type" value="Genomic_DNA"/>
</dbReference>
<feature type="region of interest" description="Disordered" evidence="1">
    <location>
        <begin position="692"/>
        <end position="713"/>
    </location>
</feature>
<dbReference type="PANTHER" id="PTHR22684:SF0">
    <property type="entry name" value="RIBOSOME QUALITY CONTROL COMPLEX SUBUNIT TCF25"/>
    <property type="match status" value="1"/>
</dbReference>
<keyword evidence="3" id="KW-1185">Reference proteome</keyword>
<dbReference type="GeneID" id="77724956"/>
<dbReference type="RefSeq" id="XP_052943294.1">
    <property type="nucleotide sequence ID" value="XM_053085755.1"/>
</dbReference>
<evidence type="ECO:0000313" key="2">
    <source>
        <dbReference type="EMBL" id="KAI9633517.1"/>
    </source>
</evidence>